<dbReference type="EMBL" id="PKPP01008392">
    <property type="protein sequence ID" value="PWA50821.1"/>
    <property type="molecule type" value="Genomic_DNA"/>
</dbReference>
<dbReference type="PANTHER" id="PTHR46481">
    <property type="entry name" value="ZINC FINGER BED DOMAIN-CONTAINING PROTEIN 4"/>
    <property type="match status" value="1"/>
</dbReference>
<gene>
    <name evidence="2" type="ORF">CTI12_AA469190</name>
</gene>
<accession>A0A2U1LPA3</accession>
<organism evidence="2 3">
    <name type="scientific">Artemisia annua</name>
    <name type="common">Sweet wormwood</name>
    <dbReference type="NCBI Taxonomy" id="35608"/>
    <lineage>
        <taxon>Eukaryota</taxon>
        <taxon>Viridiplantae</taxon>
        <taxon>Streptophyta</taxon>
        <taxon>Embryophyta</taxon>
        <taxon>Tracheophyta</taxon>
        <taxon>Spermatophyta</taxon>
        <taxon>Magnoliopsida</taxon>
        <taxon>eudicotyledons</taxon>
        <taxon>Gunneridae</taxon>
        <taxon>Pentapetalae</taxon>
        <taxon>asterids</taxon>
        <taxon>campanulids</taxon>
        <taxon>Asterales</taxon>
        <taxon>Asteraceae</taxon>
        <taxon>Asteroideae</taxon>
        <taxon>Anthemideae</taxon>
        <taxon>Artemisiinae</taxon>
        <taxon>Artemisia</taxon>
    </lineage>
</organism>
<protein>
    <submittedName>
        <fullName evidence="2">Zinc finger BED domain-containing protein RICESLEEPER 2</fullName>
    </submittedName>
</protein>
<evidence type="ECO:0000313" key="3">
    <source>
        <dbReference type="Proteomes" id="UP000245207"/>
    </source>
</evidence>
<name>A0A2U1LPA3_ARTAN</name>
<evidence type="ECO:0000256" key="1">
    <source>
        <dbReference type="SAM" id="MobiDB-lite"/>
    </source>
</evidence>
<dbReference type="SUPFAM" id="SSF140996">
    <property type="entry name" value="Hermes dimerisation domain"/>
    <property type="match status" value="1"/>
</dbReference>
<reference evidence="2 3" key="1">
    <citation type="journal article" date="2018" name="Mol. Plant">
        <title>The genome of Artemisia annua provides insight into the evolution of Asteraceae family and artemisinin biosynthesis.</title>
        <authorList>
            <person name="Shen Q."/>
            <person name="Zhang L."/>
            <person name="Liao Z."/>
            <person name="Wang S."/>
            <person name="Yan T."/>
            <person name="Shi P."/>
            <person name="Liu M."/>
            <person name="Fu X."/>
            <person name="Pan Q."/>
            <person name="Wang Y."/>
            <person name="Lv Z."/>
            <person name="Lu X."/>
            <person name="Zhang F."/>
            <person name="Jiang W."/>
            <person name="Ma Y."/>
            <person name="Chen M."/>
            <person name="Hao X."/>
            <person name="Li L."/>
            <person name="Tang Y."/>
            <person name="Lv G."/>
            <person name="Zhou Y."/>
            <person name="Sun X."/>
            <person name="Brodelius P.E."/>
            <person name="Rose J.K.C."/>
            <person name="Tang K."/>
        </authorList>
    </citation>
    <scope>NUCLEOTIDE SEQUENCE [LARGE SCALE GENOMIC DNA]</scope>
    <source>
        <strain evidence="3">cv. Huhao1</strain>
        <tissue evidence="2">Leaf</tissue>
    </source>
</reference>
<dbReference type="Proteomes" id="UP000245207">
    <property type="component" value="Unassembled WGS sequence"/>
</dbReference>
<dbReference type="InterPro" id="IPR052035">
    <property type="entry name" value="ZnF_BED_domain_contain"/>
</dbReference>
<dbReference type="OrthoDB" id="1745426at2759"/>
<proteinExistence type="predicted"/>
<feature type="compositionally biased region" description="Basic and acidic residues" evidence="1">
    <location>
        <begin position="1"/>
        <end position="10"/>
    </location>
</feature>
<dbReference type="InterPro" id="IPR012337">
    <property type="entry name" value="RNaseH-like_sf"/>
</dbReference>
<comment type="caution">
    <text evidence="2">The sequence shown here is derived from an EMBL/GenBank/DDBJ whole genome shotgun (WGS) entry which is preliminary data.</text>
</comment>
<feature type="region of interest" description="Disordered" evidence="1">
    <location>
        <begin position="1"/>
        <end position="20"/>
    </location>
</feature>
<evidence type="ECO:0000313" key="2">
    <source>
        <dbReference type="EMBL" id="PWA50821.1"/>
    </source>
</evidence>
<keyword evidence="3" id="KW-1185">Reference proteome</keyword>
<dbReference type="PANTHER" id="PTHR46481:SF7">
    <property type="entry name" value="ZINC FINGER BED DOMAIN-CONTAINING PROTEIN RICESLEEPER 2-LIKE"/>
    <property type="match status" value="1"/>
</dbReference>
<dbReference type="STRING" id="35608.A0A2U1LPA3"/>
<dbReference type="AlphaFoldDB" id="A0A2U1LPA3"/>
<sequence>MDDNEDSNKNDKKRKRVSKGGIGNEKAECWNRHRYKWYEKHERALPYDFNPENQVRLKQAKLSLMKDVNGDGAGSSSGTGTLQNWKYDEKVLKNSLIELIVLPELPFKFVEHPTFIRYSKNLQPKYNLPSRHTISRDVSKFYLEEKKKIVKFLGNPNNAIHLTTDTWTSTCQKINYMVQTIGLAVKYIKGSSQRIEKFKESIKSTCDSKSFLVSECPTRWNSTYDMLESAIDLQDAFYNYSMNKASFARDLETIPRRKDFDVCQKVCDFLKKFKEKTELVSNQSSPVAHLFYSEILDVDKHLREWELEVDFSQMVSKMRLNYYDWLDLKLKHVATALGLVASCYCTFSPFLVPIKRMIRNCLKCSLYFAHFTV</sequence>
<dbReference type="SUPFAM" id="SSF53098">
    <property type="entry name" value="Ribonuclease H-like"/>
    <property type="match status" value="1"/>
</dbReference>